<name>A0ACD5IGH5_9PROT</name>
<protein>
    <submittedName>
        <fullName evidence="1">Uncharacterized protein</fullName>
    </submittedName>
</protein>
<sequence>MSIERPTTQEARLQHTPEQVDLNDIANILLLAVLDSQGLNDAGTESGIDQRVINGARRWLAGPLAELLFRTLDINPEAALDRLYKKWAAADARVDQSTSILQ</sequence>
<keyword evidence="2" id="KW-1185">Reference proteome</keyword>
<accession>A0ACD5IGH5</accession>
<dbReference type="EMBL" id="CP130946">
    <property type="protein sequence ID" value="XRP72066.1"/>
    <property type="molecule type" value="Genomic_DNA"/>
</dbReference>
<organism evidence="1 2">
    <name type="scientific">Acidithiobacillus ferruginosus</name>
    <dbReference type="NCBI Taxonomy" id="3063951"/>
    <lineage>
        <taxon>Bacteria</taxon>
        <taxon>Pseudomonadati</taxon>
        <taxon>Pseudomonadota</taxon>
        <taxon>Acidithiobacillia</taxon>
        <taxon>Acidithiobacillales</taxon>
        <taxon>Acidithiobacillaceae</taxon>
        <taxon>Acidithiobacillus</taxon>
    </lineage>
</organism>
<proteinExistence type="predicted"/>
<evidence type="ECO:0000313" key="2">
    <source>
        <dbReference type="Proteomes" id="UP001196097"/>
    </source>
</evidence>
<reference evidence="1 2" key="1">
    <citation type="journal article" date="2021" name="ISME J.">
        <title>Genomic evolution of the class Acidithiobacillia: deep-branching Proteobacteria living in extreme acidic conditions.</title>
        <authorList>
            <person name="Moya-Beltran A."/>
            <person name="Beard S."/>
            <person name="Rojas-Villalobos C."/>
            <person name="Issotta F."/>
            <person name="Gallardo Y."/>
            <person name="Ulloa R."/>
            <person name="Giaveno A."/>
            <person name="Degli Esposti M."/>
            <person name="Johnson D.B."/>
            <person name="Quatrini R."/>
        </authorList>
    </citation>
    <scope>NUCLEOTIDE SEQUENCE [LARGE SCALE GENOMIC DNA]</scope>
    <source>
        <strain evidence="1 2">CF3</strain>
    </source>
</reference>
<evidence type="ECO:0000313" key="1">
    <source>
        <dbReference type="EMBL" id="XRP72066.1"/>
    </source>
</evidence>
<gene>
    <name evidence="1" type="ORF">HF292_009625</name>
</gene>
<dbReference type="Proteomes" id="UP001196097">
    <property type="component" value="Chromosome"/>
</dbReference>